<dbReference type="GeneID" id="66128973"/>
<dbReference type="RefSeq" id="XP_043057917.1">
    <property type="nucleotide sequence ID" value="XM_043205674.1"/>
</dbReference>
<organism evidence="1 2">
    <name type="scientific">Pichia angusta</name>
    <name type="common">Yeast</name>
    <name type="synonym">Hansenula polymorpha</name>
    <dbReference type="NCBI Taxonomy" id="870730"/>
    <lineage>
        <taxon>Eukaryota</taxon>
        <taxon>Fungi</taxon>
        <taxon>Dikarya</taxon>
        <taxon>Ascomycota</taxon>
        <taxon>Saccharomycotina</taxon>
        <taxon>Pichiomycetes</taxon>
        <taxon>Pichiales</taxon>
        <taxon>Pichiaceae</taxon>
        <taxon>Ogataea</taxon>
    </lineage>
</organism>
<name>A0AAN6DCJ2_PICAN</name>
<gene>
    <name evidence="1" type="ORF">KL928_004922</name>
</gene>
<comment type="caution">
    <text evidence="1">The sequence shown here is derived from an EMBL/GenBank/DDBJ whole genome shotgun (WGS) entry which is preliminary data.</text>
</comment>
<reference evidence="1" key="1">
    <citation type="journal article" date="2021" name="G3 (Bethesda)">
        <title>Genomic diversity, chromosomal rearrangements, and interspecies hybridization in the ogataea polymorpha species complex.</title>
        <authorList>
            <person name="Hanson S.J."/>
            <person name="Cinneide E.O."/>
            <person name="Salzberg L.I."/>
            <person name="Wolfe K.H."/>
            <person name="McGowan J."/>
            <person name="Fitzpatrick D.A."/>
            <person name="Matlin K."/>
        </authorList>
    </citation>
    <scope>NUCLEOTIDE SEQUENCE</scope>
    <source>
        <strain evidence="1">61-244</strain>
    </source>
</reference>
<proteinExistence type="predicted"/>
<evidence type="ECO:0000313" key="2">
    <source>
        <dbReference type="Proteomes" id="UP001196530"/>
    </source>
</evidence>
<accession>A0AAN6DCJ2</accession>
<dbReference type="AlphaFoldDB" id="A0AAN6DCJ2"/>
<protein>
    <submittedName>
        <fullName evidence="1">Uncharacterized protein</fullName>
    </submittedName>
</protein>
<dbReference type="EMBL" id="JAHLUX010000011">
    <property type="protein sequence ID" value="KAG7816366.1"/>
    <property type="molecule type" value="Genomic_DNA"/>
</dbReference>
<dbReference type="Proteomes" id="UP001196530">
    <property type="component" value="Unassembled WGS sequence"/>
</dbReference>
<evidence type="ECO:0000313" key="1">
    <source>
        <dbReference type="EMBL" id="KAG7816366.1"/>
    </source>
</evidence>
<sequence length="140" mass="15488">MVGIYMSIQANQCPLLRTSPAAIMLKFGWLVYVSARCEALSRLGWAVHDPGSTGRVLSLAPFSWPRRRALRWGPAGGYLLPAVCRISPVGRPLSLRSATVWFSDLILIFFFTPHSRSSFSLAIFKPAISKLSFDAAKLFT</sequence>